<proteinExistence type="predicted"/>
<evidence type="ECO:0000313" key="2">
    <source>
        <dbReference type="EMBL" id="ESL05461.1"/>
    </source>
</evidence>
<gene>
    <name evidence="2" type="ORF">TRSC58_06890</name>
</gene>
<evidence type="ECO:0000259" key="1">
    <source>
        <dbReference type="Pfam" id="PF07999"/>
    </source>
</evidence>
<dbReference type="InterPro" id="IPR006518">
    <property type="entry name" value="Trypano_RHS"/>
</dbReference>
<organism evidence="2 3">
    <name type="scientific">Trypanosoma rangeli SC58</name>
    <dbReference type="NCBI Taxonomy" id="429131"/>
    <lineage>
        <taxon>Eukaryota</taxon>
        <taxon>Discoba</taxon>
        <taxon>Euglenozoa</taxon>
        <taxon>Kinetoplastea</taxon>
        <taxon>Metakinetoplastina</taxon>
        <taxon>Trypanosomatida</taxon>
        <taxon>Trypanosomatidae</taxon>
        <taxon>Trypanosoma</taxon>
        <taxon>Herpetosoma</taxon>
    </lineage>
</organism>
<dbReference type="OrthoDB" id="2340858at2759"/>
<protein>
    <recommendedName>
        <fullName evidence="1">Retrotransposon hot spot protein,C-terminal domain-containing protein</fullName>
    </recommendedName>
</protein>
<evidence type="ECO:0000313" key="3">
    <source>
        <dbReference type="Proteomes" id="UP000031737"/>
    </source>
</evidence>
<dbReference type="Pfam" id="PF07999">
    <property type="entry name" value="RHSP"/>
    <property type="match status" value="1"/>
</dbReference>
<accession>A0A061IUC1</accession>
<keyword evidence="3" id="KW-1185">Reference proteome</keyword>
<dbReference type="EMBL" id="AUPL01006890">
    <property type="protein sequence ID" value="ESL05461.1"/>
    <property type="molecule type" value="Genomic_DNA"/>
</dbReference>
<reference evidence="2 3" key="1">
    <citation type="submission" date="2013-07" db="EMBL/GenBank/DDBJ databases">
        <authorList>
            <person name="Stoco P.H."/>
            <person name="Wagner G."/>
            <person name="Gerber A."/>
            <person name="Zaha A."/>
            <person name="Thompson C."/>
            <person name="Bartholomeu D.C."/>
            <person name="Luckemeyer D.D."/>
            <person name="Bahia D."/>
            <person name="Loreto E."/>
            <person name="Prestes E.B."/>
            <person name="Lima F.M."/>
            <person name="Rodrigues-Luiz G."/>
            <person name="Vallejo G.A."/>
            <person name="Filho J.F."/>
            <person name="Monteiro K.M."/>
            <person name="Tyler K.M."/>
            <person name="de Almeida L.G."/>
            <person name="Ortiz M.F."/>
            <person name="Siervo M.A."/>
            <person name="de Moraes M.H."/>
            <person name="Cunha O.L."/>
            <person name="Mendonca-Neto R."/>
            <person name="Silva R."/>
            <person name="Teixeira S.M."/>
            <person name="Murta S.M."/>
            <person name="Sincero T.C."/>
            <person name="Mendes T.A."/>
            <person name="Urmenyi T.P."/>
            <person name="Silva V.G."/>
            <person name="da Rocha W.D."/>
            <person name="Andersson B."/>
            <person name="Romanha A.J."/>
            <person name="Steindel M."/>
            <person name="de Vasconcelos A.T."/>
            <person name="Grisard E.C."/>
        </authorList>
    </citation>
    <scope>NUCLEOTIDE SEQUENCE [LARGE SCALE GENOMIC DNA]</scope>
    <source>
        <strain evidence="2 3">SC58</strain>
    </source>
</reference>
<comment type="caution">
    <text evidence="2">The sequence shown here is derived from an EMBL/GenBank/DDBJ whole genome shotgun (WGS) entry which is preliminary data.</text>
</comment>
<sequence>MCAWRTRDRPAQEQAEYWSKIRDCMECAGPVLRHLFNEANHGMYFDLVDNGVEDIIPVAGSYYVGPDSGSLWHTRSRFQQLSKVVRVLGAGGTERFQSAPISPVFRGKVYALLGRIMKWPVGFRMVLIPNYILWPAAVEEYGALSFMYSGFVRRMHDKLYELRTPVGGRKPRLCVLHVNLQLFPTDAVALLPKLFCPAKVDVRYRVLYVPGMRNFPLVDAFFFVAAPRRTIIGLQTATAKAHHITSSAMRQFSERLAEVFNDWEAFSVGLSWEIIYVQHAECRSPDTWQRCGVNNDRHETQGEAEETEGDVWDENVHHYLLKVSVDDAIAACGTEDPVVLLGNMRLDVLDPDSSLWHSHRA</sequence>
<name>A0A061IUC1_TRYRA</name>
<feature type="domain" description="Retrotransposon hot spot protein,C-terminal" evidence="1">
    <location>
        <begin position="1"/>
        <end position="117"/>
    </location>
</feature>
<dbReference type="AlphaFoldDB" id="A0A061IUC1"/>
<dbReference type="NCBIfam" id="TIGR01631">
    <property type="entry name" value="Trypano_RHS"/>
    <property type="match status" value="1"/>
</dbReference>
<dbReference type="VEuPathDB" id="TriTrypDB:TRSC58_06890"/>
<dbReference type="InterPro" id="IPR046836">
    <property type="entry name" value="RHS_C"/>
</dbReference>
<dbReference type="Proteomes" id="UP000031737">
    <property type="component" value="Unassembled WGS sequence"/>
</dbReference>